<feature type="domain" description="CBM6" evidence="12">
    <location>
        <begin position="164"/>
        <end position="294"/>
    </location>
</feature>
<dbReference type="InterPro" id="IPR018247">
    <property type="entry name" value="EF_Hand_1_Ca_BS"/>
</dbReference>
<dbReference type="RefSeq" id="WP_377607310.1">
    <property type="nucleotide sequence ID" value="NZ_JBHUME010000019.1"/>
</dbReference>
<dbReference type="Pfam" id="PF16990">
    <property type="entry name" value="CBM_35"/>
    <property type="match status" value="2"/>
</dbReference>
<dbReference type="Gene3D" id="2.60.120.260">
    <property type="entry name" value="Galactose-binding domain-like"/>
    <property type="match status" value="2"/>
</dbReference>
<dbReference type="SUPFAM" id="SSF63446">
    <property type="entry name" value="Type I dockerin domain"/>
    <property type="match status" value="1"/>
</dbReference>
<dbReference type="InterPro" id="IPR010502">
    <property type="entry name" value="Carb-bd_dom_fam9"/>
</dbReference>
<dbReference type="PANTHER" id="PTHR40088:SF1">
    <property type="entry name" value="PECTATE LYASE PEL9"/>
    <property type="match status" value="1"/>
</dbReference>
<evidence type="ECO:0000256" key="10">
    <source>
        <dbReference type="SAM" id="MobiDB-lite"/>
    </source>
</evidence>
<dbReference type="Gene3D" id="2.160.20.10">
    <property type="entry name" value="Single-stranded right-handed beta-helix, Pectin lyase-like"/>
    <property type="match status" value="1"/>
</dbReference>
<dbReference type="InterPro" id="IPR011081">
    <property type="entry name" value="Big_4"/>
</dbReference>
<gene>
    <name evidence="13" type="ORF">ACFSUF_23805</name>
</gene>
<dbReference type="InterPro" id="IPR008979">
    <property type="entry name" value="Galactose-bd-like_sf"/>
</dbReference>
<organism evidence="13 14">
    <name type="scientific">Paenibacillus gansuensis</name>
    <dbReference type="NCBI Taxonomy" id="306542"/>
    <lineage>
        <taxon>Bacteria</taxon>
        <taxon>Bacillati</taxon>
        <taxon>Bacillota</taxon>
        <taxon>Bacilli</taxon>
        <taxon>Bacillales</taxon>
        <taxon>Paenibacillaceae</taxon>
        <taxon>Paenibacillus</taxon>
    </lineage>
</organism>
<dbReference type="InterPro" id="IPR012334">
    <property type="entry name" value="Pectin_lyas_fold"/>
</dbReference>
<protein>
    <recommendedName>
        <fullName evidence="3">Probable pectate lyase C</fullName>
    </recommendedName>
</protein>
<evidence type="ECO:0000256" key="4">
    <source>
        <dbReference type="ARBA" id="ARBA00022525"/>
    </source>
</evidence>
<dbReference type="PROSITE" id="PS00018">
    <property type="entry name" value="EF_HAND_1"/>
    <property type="match status" value="1"/>
</dbReference>
<name>A0ABW5PKT6_9BACL</name>
<dbReference type="Pfam" id="PF07532">
    <property type="entry name" value="Big_4"/>
    <property type="match status" value="1"/>
</dbReference>
<feature type="signal peptide" evidence="11">
    <location>
        <begin position="1"/>
        <end position="33"/>
    </location>
</feature>
<comment type="subcellular location">
    <subcellularLocation>
        <location evidence="2">Secreted</location>
    </subcellularLocation>
</comment>
<dbReference type="PANTHER" id="PTHR40088">
    <property type="entry name" value="PECTATE LYASE (EUROFUNG)"/>
    <property type="match status" value="1"/>
</dbReference>
<evidence type="ECO:0000256" key="11">
    <source>
        <dbReference type="SAM" id="SignalP"/>
    </source>
</evidence>
<evidence type="ECO:0000313" key="13">
    <source>
        <dbReference type="EMBL" id="MFD2615434.1"/>
    </source>
</evidence>
<keyword evidence="7" id="KW-0106">Calcium</keyword>
<dbReference type="InterPro" id="IPR005084">
    <property type="entry name" value="CBM6"/>
</dbReference>
<feature type="region of interest" description="Disordered" evidence="10">
    <location>
        <begin position="924"/>
        <end position="943"/>
    </location>
</feature>
<evidence type="ECO:0000256" key="5">
    <source>
        <dbReference type="ARBA" id="ARBA00022723"/>
    </source>
</evidence>
<evidence type="ECO:0000256" key="8">
    <source>
        <dbReference type="ARBA" id="ARBA00023239"/>
    </source>
</evidence>
<dbReference type="InterPro" id="IPR052052">
    <property type="entry name" value="Polysaccharide_Lyase_9"/>
</dbReference>
<sequence length="1324" mass="141547">MTRLKKVGLCLQVLALAATAFFAPLSPVYKAHAAGGTIYEAEDAAKVDSVVLTSGGSAGYSGTGFVDLGDKANGAGITWNQVQAAYTGNYTINIKYSNASGNAKPVSLIVNGQKYAVYQGAVSPAWSNLQAVVFLNQGANTIKVLSESADGPEVDSLEVTPYATVFEAENGAGAAHVGATIAANTGTAPGFSGSGYVSIATPTNGYLLYNNVNVPATGKYTIKVRYSLLSGNRPYAVTVNGARVQDAKGLSTGGWNIWKYEELTGIDLQAGVNTLKIERIGTNSTPVIDRFEIVSETLPAIGDQTFRNTTFETSDADPVIAGTSTGAALNSPLIAGSALKGTSGSTVAIVENNGSRWAEITTPEGKQGIVGFPFHSSWITPVSMKSYTFESSFILKDDKANYIFKLINAAGSMESPLFVFSMDGKIYARSDNKAGGALAERAAWSPDTAYRIKLVFHVDTKSYDMYINGTKVVNSEPLQDDPYSGGLKGFFMEVTGGPHQQTRILADDITLSGSNAPGTAPVVNPNPGAPYIEQPYIGTPVQYYVSPAGSDTNDGRSTDKAFKTINKAASVTNPGDTVNIMPGTYSPAANANDFVNITRSGARDFKTGITHYITYRAYDPAQKPKLLLPPNIPGVWDMVQISANYIIVDGLEVEGNNLNLTLAEAEANYESKIAGGSDWATYAKTNTNGISVTGHHITVKNSHVHHMAGGGIGGYGDYILFDRNLIHSNSWYTMYATSGISFLGNFDIDNNTTDYKIIVSNNTIYDNETKVKWDRTKGYSDGNGIIFDVDDDYKGKKLAYNNIVYNNGGGGIHVYRSNNVSVINNTIYHNSRSPYLTYPNMDAQSSDNAVFLNNISYARPGENANLDSGFNNLFANNLYYGGNVRFLGQNDRVADPKFVSLEEGNYDFRLQADSPAIDYGTRTSAPGADIEGNARPFTGPGSNTRVDIGAYETKFNSAAPLADDSVLIKEPNPDKSLEASAIKGTPVLDGVVDEAWSSAPSFQALKISDTTKTAPLATMRLLWDEHNLYVLAEVVDENLSVRGANLWEQDSMEFFMDENNAKTKTFQPDDGHYRVNYENLRTGGSGGKKITASSFSSAARVVEGGYIIEAALPLTTITGSVGTVIGFDAGASDDSNDDGIRDNATMWSNQRFNSHASTEWYGNITLKAAPPSITALNPVYVTTTAGTAPELPSVVNAVYSDETTSNVNVFWDAVSPSSYASAGSFTVSGSVYGTALKASANVTVTALPTTPPPVSYDISGKGFGVPDGNVDLYDLLFVSMNYNKTSAHPNWAAVKKADFNTDGVINYRDLKLIGLQIYSEFKEQ</sequence>
<comment type="cofactor">
    <cofactor evidence="1">
        <name>Ca(2+)</name>
        <dbReference type="ChEBI" id="CHEBI:29108"/>
    </cofactor>
</comment>
<dbReference type="PROSITE" id="PS51175">
    <property type="entry name" value="CBM6"/>
    <property type="match status" value="2"/>
</dbReference>
<dbReference type="Gene3D" id="1.10.1330.10">
    <property type="entry name" value="Dockerin domain"/>
    <property type="match status" value="1"/>
</dbReference>
<dbReference type="SUPFAM" id="SSF51126">
    <property type="entry name" value="Pectin lyase-like"/>
    <property type="match status" value="1"/>
</dbReference>
<dbReference type="NCBIfam" id="NF041518">
    <property type="entry name" value="choice_anch_Q"/>
    <property type="match status" value="1"/>
</dbReference>
<keyword evidence="8" id="KW-0456">Lyase</keyword>
<feature type="chain" id="PRO_5047384303" description="Probable pectate lyase C" evidence="11">
    <location>
        <begin position="34"/>
        <end position="1324"/>
    </location>
</feature>
<keyword evidence="14" id="KW-1185">Reference proteome</keyword>
<evidence type="ECO:0000313" key="14">
    <source>
        <dbReference type="Proteomes" id="UP001597541"/>
    </source>
</evidence>
<dbReference type="InterPro" id="IPR059226">
    <property type="entry name" value="Choice_anch_Q_dom"/>
</dbReference>
<dbReference type="Pfam" id="PF06452">
    <property type="entry name" value="CBM9_1"/>
    <property type="match status" value="1"/>
</dbReference>
<evidence type="ECO:0000256" key="1">
    <source>
        <dbReference type="ARBA" id="ARBA00001913"/>
    </source>
</evidence>
<evidence type="ECO:0000256" key="2">
    <source>
        <dbReference type="ARBA" id="ARBA00004613"/>
    </source>
</evidence>
<dbReference type="InterPro" id="IPR011050">
    <property type="entry name" value="Pectin_lyase_fold/virulence"/>
</dbReference>
<dbReference type="EMBL" id="JBHUME010000019">
    <property type="protein sequence ID" value="MFD2615434.1"/>
    <property type="molecule type" value="Genomic_DNA"/>
</dbReference>
<dbReference type="SMART" id="SM00710">
    <property type="entry name" value="PbH1"/>
    <property type="match status" value="6"/>
</dbReference>
<dbReference type="InterPro" id="IPR006626">
    <property type="entry name" value="PbH1"/>
</dbReference>
<comment type="caution">
    <text evidence="13">The sequence shown here is derived from an EMBL/GenBank/DDBJ whole genome shotgun (WGS) entry which is preliminary data.</text>
</comment>
<keyword evidence="4" id="KW-0964">Secreted</keyword>
<evidence type="ECO:0000256" key="3">
    <source>
        <dbReference type="ARBA" id="ARBA00016512"/>
    </source>
</evidence>
<evidence type="ECO:0000259" key="12">
    <source>
        <dbReference type="PROSITE" id="PS51175"/>
    </source>
</evidence>
<reference evidence="14" key="1">
    <citation type="journal article" date="2019" name="Int. J. Syst. Evol. Microbiol.">
        <title>The Global Catalogue of Microorganisms (GCM) 10K type strain sequencing project: providing services to taxonomists for standard genome sequencing and annotation.</title>
        <authorList>
            <consortium name="The Broad Institute Genomics Platform"/>
            <consortium name="The Broad Institute Genome Sequencing Center for Infectious Disease"/>
            <person name="Wu L."/>
            <person name="Ma J."/>
        </authorList>
    </citation>
    <scope>NUCLEOTIDE SEQUENCE [LARGE SCALE GENOMIC DNA]</scope>
    <source>
        <strain evidence="14">KCTC 3950</strain>
    </source>
</reference>
<comment type="similarity">
    <text evidence="9">Belongs to the polysaccharide lyase 9 family.</text>
</comment>
<dbReference type="SUPFAM" id="SSF49785">
    <property type="entry name" value="Galactose-binding domain-like"/>
    <property type="match status" value="2"/>
</dbReference>
<dbReference type="Proteomes" id="UP001597541">
    <property type="component" value="Unassembled WGS sequence"/>
</dbReference>
<feature type="domain" description="CBM6" evidence="12">
    <location>
        <begin position="37"/>
        <end position="160"/>
    </location>
</feature>
<evidence type="ECO:0000256" key="9">
    <source>
        <dbReference type="ARBA" id="ARBA00038263"/>
    </source>
</evidence>
<dbReference type="SUPFAM" id="SSF49344">
    <property type="entry name" value="CBD9-like"/>
    <property type="match status" value="1"/>
</dbReference>
<evidence type="ECO:0000256" key="7">
    <source>
        <dbReference type="ARBA" id="ARBA00022837"/>
    </source>
</evidence>
<accession>A0ABW5PKT6</accession>
<keyword evidence="5" id="KW-0479">Metal-binding</keyword>
<proteinExistence type="inferred from homology"/>
<dbReference type="InterPro" id="IPR036439">
    <property type="entry name" value="Dockerin_dom_sf"/>
</dbReference>
<evidence type="ECO:0000256" key="6">
    <source>
        <dbReference type="ARBA" id="ARBA00022729"/>
    </source>
</evidence>
<keyword evidence="6 11" id="KW-0732">Signal</keyword>
<dbReference type="Gene3D" id="2.60.40.1190">
    <property type="match status" value="1"/>
</dbReference>